<dbReference type="STRING" id="83449.BON30_20995"/>
<evidence type="ECO:0000313" key="2">
    <source>
        <dbReference type="Proteomes" id="UP000182229"/>
    </source>
</evidence>
<dbReference type="EMBL" id="MPIN01000005">
    <property type="protein sequence ID" value="OJH38711.1"/>
    <property type="molecule type" value="Genomic_DNA"/>
</dbReference>
<comment type="caution">
    <text evidence="1">The sequence shown here is derived from an EMBL/GenBank/DDBJ whole genome shotgun (WGS) entry which is preliminary data.</text>
</comment>
<reference evidence="1 2" key="2">
    <citation type="submission" date="2016-12" db="EMBL/GenBank/DDBJ databases">
        <title>Draft Genome Sequence of Cystobacter ferrugineus Strain Cbfe23.</title>
        <authorList>
            <person name="Akbar S."/>
            <person name="Dowd S.E."/>
            <person name="Stevens D.C."/>
        </authorList>
    </citation>
    <scope>NUCLEOTIDE SEQUENCE [LARGE SCALE GENOMIC DNA]</scope>
    <source>
        <strain evidence="1 2">Cbfe23</strain>
    </source>
</reference>
<dbReference type="Proteomes" id="UP000182229">
    <property type="component" value="Unassembled WGS sequence"/>
</dbReference>
<dbReference type="OrthoDB" id="5509460at2"/>
<name>A0A1L9B900_9BACT</name>
<dbReference type="RefSeq" id="WP_071900158.1">
    <property type="nucleotide sequence ID" value="NZ_MPIN01000005.1"/>
</dbReference>
<gene>
    <name evidence="1" type="ORF">BON30_20995</name>
</gene>
<protein>
    <recommendedName>
        <fullName evidence="3">DUF4279 domain-containing protein</fullName>
    </recommendedName>
</protein>
<proteinExistence type="predicted"/>
<reference evidence="2" key="1">
    <citation type="submission" date="2016-11" db="EMBL/GenBank/DDBJ databases">
        <authorList>
            <person name="Shukria A."/>
            <person name="Stevens D.C."/>
        </authorList>
    </citation>
    <scope>NUCLEOTIDE SEQUENCE [LARGE SCALE GENOMIC DNA]</scope>
    <source>
        <strain evidence="2">Cbfe23</strain>
    </source>
</reference>
<organism evidence="1 2">
    <name type="scientific">Cystobacter ferrugineus</name>
    <dbReference type="NCBI Taxonomy" id="83449"/>
    <lineage>
        <taxon>Bacteria</taxon>
        <taxon>Pseudomonadati</taxon>
        <taxon>Myxococcota</taxon>
        <taxon>Myxococcia</taxon>
        <taxon>Myxococcales</taxon>
        <taxon>Cystobacterineae</taxon>
        <taxon>Archangiaceae</taxon>
        <taxon>Cystobacter</taxon>
    </lineage>
</organism>
<sequence length="132" mass="14603">MCIVTWFVSGRDFDVDGFLKRFPAFECDDSWRRGDDGLARKVREDSGFSLTLFEGKNPKGAVQAVRSALDQRRDVYAALAELSVQSKLHFGLYVGAKDSFVPALSLAAEDLEFFARLGVTVVVLGYPVSDDD</sequence>
<evidence type="ECO:0000313" key="1">
    <source>
        <dbReference type="EMBL" id="OJH38711.1"/>
    </source>
</evidence>
<evidence type="ECO:0008006" key="3">
    <source>
        <dbReference type="Google" id="ProtNLM"/>
    </source>
</evidence>
<keyword evidence="2" id="KW-1185">Reference proteome</keyword>
<dbReference type="AlphaFoldDB" id="A0A1L9B900"/>
<accession>A0A1L9B900</accession>